<evidence type="ECO:0000259" key="1">
    <source>
        <dbReference type="Pfam" id="PF06742"/>
    </source>
</evidence>
<proteinExistence type="predicted"/>
<gene>
    <name evidence="2" type="ORF">DD559_04095</name>
</gene>
<evidence type="ECO:0000313" key="2">
    <source>
        <dbReference type="EMBL" id="PVX31324.1"/>
    </source>
</evidence>
<dbReference type="RefSeq" id="WP_116470707.1">
    <property type="nucleotide sequence ID" value="NZ_QENQ01000001.1"/>
</dbReference>
<name>A0A2U0SIZ4_9SPHN</name>
<dbReference type="EMBL" id="QENQ01000001">
    <property type="protein sequence ID" value="PVX31324.1"/>
    <property type="molecule type" value="Genomic_DNA"/>
</dbReference>
<dbReference type="SUPFAM" id="SSF160935">
    <property type="entry name" value="VPA0735-like"/>
    <property type="match status" value="1"/>
</dbReference>
<reference evidence="2 3" key="1">
    <citation type="submission" date="2018-05" db="EMBL/GenBank/DDBJ databases">
        <title>Description of Sphingomonas pokkalii sp nov, isolated from the rhizosphere of saline tolerant pokkali rice and its draft genome analysis.</title>
        <authorList>
            <person name="Menon R."/>
            <person name="Kumari S."/>
            <person name="Rameshkumar N."/>
        </authorList>
    </citation>
    <scope>NUCLEOTIDE SEQUENCE [LARGE SCALE GENOMIC DNA]</scope>
    <source>
        <strain evidence="2 3">L3B27</strain>
    </source>
</reference>
<sequence length="391" mass="44035">MQNWSEYVDLLKSAGNILADATAPVDEQLRADLYRQISMNLSQAYFLLMASDPRYPEFVPYLNSGFLLQPNPDSIYYVASLDGAGTYRVTGERGNAPVVGFATGNKMFGTDGLKMGKGFGNYDANDLTLDAEGKFSVIFSAERPAGYDGDWLHLDPQSDFLMLRQFSYDWGREQDARVAIERLDRPAGLKARLSADEVDARLRRLFAYARDVSRVALAQIRRTHDGGFVNKMHIHTFQEMGNGEDWPQAYFETVFDIGPDEALVIESALPEIQTYWNVQVIDGLWNQVDIPYRQSSLNGHTATIDTDGTFRAVLAHTDPGFLNWLDTGGNLYGMLIGRWYRCSSTPTPEVRKMKLADVAAYLGTRSARATPEAREAQLRQRLIGNQLRRKW</sequence>
<accession>A0A2U0SIZ4</accession>
<organism evidence="2 3">
    <name type="scientific">Sphingomonas pokkalii</name>
    <dbReference type="NCBI Taxonomy" id="2175090"/>
    <lineage>
        <taxon>Bacteria</taxon>
        <taxon>Pseudomonadati</taxon>
        <taxon>Pseudomonadota</taxon>
        <taxon>Alphaproteobacteria</taxon>
        <taxon>Sphingomonadales</taxon>
        <taxon>Sphingomonadaceae</taxon>
        <taxon>Sphingomonas</taxon>
    </lineage>
</organism>
<feature type="domain" description="DUF1214" evidence="1">
    <location>
        <begin position="263"/>
        <end position="340"/>
    </location>
</feature>
<dbReference type="Proteomes" id="UP000245890">
    <property type="component" value="Unassembled WGS sequence"/>
</dbReference>
<dbReference type="Pfam" id="PF06742">
    <property type="entry name" value="DUF1214"/>
    <property type="match status" value="2"/>
</dbReference>
<evidence type="ECO:0000313" key="3">
    <source>
        <dbReference type="Proteomes" id="UP000245890"/>
    </source>
</evidence>
<dbReference type="OrthoDB" id="7053758at2"/>
<keyword evidence="3" id="KW-1185">Reference proteome</keyword>
<feature type="domain" description="DUF1214" evidence="1">
    <location>
        <begin position="81"/>
        <end position="164"/>
    </location>
</feature>
<dbReference type="AlphaFoldDB" id="A0A2U0SIZ4"/>
<comment type="caution">
    <text evidence="2">The sequence shown here is derived from an EMBL/GenBank/DDBJ whole genome shotgun (WGS) entry which is preliminary data.</text>
</comment>
<dbReference type="InterPro" id="IPR010621">
    <property type="entry name" value="DUF1214"/>
</dbReference>
<protein>
    <recommendedName>
        <fullName evidence="1">DUF1214 domain-containing protein</fullName>
    </recommendedName>
</protein>